<evidence type="ECO:0000313" key="8">
    <source>
        <dbReference type="EMBL" id="CAE6465964.1"/>
    </source>
</evidence>
<evidence type="ECO:0000256" key="2">
    <source>
        <dbReference type="ARBA" id="ARBA00022737"/>
    </source>
</evidence>
<dbReference type="InterPro" id="IPR051945">
    <property type="entry name" value="RRM_MRD1_RNA_proc_ribogen"/>
</dbReference>
<dbReference type="InterPro" id="IPR000504">
    <property type="entry name" value="RRM_dom"/>
</dbReference>
<feature type="region of interest" description="Disordered" evidence="6">
    <location>
        <begin position="803"/>
        <end position="892"/>
    </location>
</feature>
<comment type="subcellular location">
    <subcellularLocation>
        <location evidence="1">Nucleus</location>
    </subcellularLocation>
</comment>
<feature type="domain" description="RRM" evidence="7">
    <location>
        <begin position="11"/>
        <end position="89"/>
    </location>
</feature>
<keyword evidence="4" id="KW-0539">Nucleus</keyword>
<feature type="compositionally biased region" description="Basic and acidic residues" evidence="6">
    <location>
        <begin position="87"/>
        <end position="102"/>
    </location>
</feature>
<feature type="region of interest" description="Disordered" evidence="6">
    <location>
        <begin position="87"/>
        <end position="116"/>
    </location>
</feature>
<feature type="domain" description="RRM" evidence="7">
    <location>
        <begin position="212"/>
        <end position="299"/>
    </location>
</feature>
<dbReference type="SMART" id="SM00360">
    <property type="entry name" value="RRM"/>
    <property type="match status" value="5"/>
</dbReference>
<feature type="compositionally biased region" description="Basic and acidic residues" evidence="6">
    <location>
        <begin position="638"/>
        <end position="660"/>
    </location>
</feature>
<gene>
    <name evidence="8" type="ORF">RDB_LOCUS164696</name>
</gene>
<dbReference type="GO" id="GO:0003729">
    <property type="term" value="F:mRNA binding"/>
    <property type="evidence" value="ECO:0007669"/>
    <property type="project" value="TreeGrafter"/>
</dbReference>
<dbReference type="InterPro" id="IPR012677">
    <property type="entry name" value="Nucleotide-bd_a/b_plait_sf"/>
</dbReference>
<feature type="domain" description="RRM" evidence="7">
    <location>
        <begin position="420"/>
        <end position="535"/>
    </location>
</feature>
<dbReference type="CDD" id="cd00590">
    <property type="entry name" value="RRM_SF"/>
    <property type="match status" value="1"/>
</dbReference>
<evidence type="ECO:0000256" key="1">
    <source>
        <dbReference type="ARBA" id="ARBA00004123"/>
    </source>
</evidence>
<keyword evidence="3 5" id="KW-0694">RNA-binding</keyword>
<feature type="compositionally biased region" description="Basic residues" evidence="6">
    <location>
        <begin position="880"/>
        <end position="892"/>
    </location>
</feature>
<keyword evidence="2" id="KW-0677">Repeat</keyword>
<sequence length="892" mass="98952">MSEAGEAPHGSTLFVSNLPYTATSTDVQTLFSDIAPVRSAFVVLDKETKASKGVAYVSFAIKEDASMALQSEKPFELDGRILRLQWPDKKGAPHHSEKDIQKKPKKAPQPKGASDPEAIRTLIVTNLPDGTNSKVLWKKARKIPGASEVVYPVPGHDEHTALVKFSTPAAASAAVSKLHNHVFKGSRLSATIKKRVDKLITGRKSGAPSHSSRLIIRNLPWHVTESDLHELFAPYGPIFSVTLPTSQSDESESKSKRHRGFAFVWMLSHADAERALKGVNGQTVGAQKKRKKKTKREREEAARAKAAARLRGMKGEEPEVNEISEEEQEGEQNEPSKEGRVVAVDWALSKSKWEETITQRQDEEAMEVDDQEVEGEEEEGEEAGSEVGSSEEEVSDEEKDEESEEDTHERPKLPDTDVGTTLFVRNVPFEATEDDLRTLFRAFGPLRYARITMDHETGRSRGTGFVCFWKKEDADAAIEEAEAMAKELGTDQSAVGSSKVHNPFSMSLLTPDPSASLAKRLVLHGRTLSVTRAVTRGEADRLREEGERSREKQDKRNLYLMREGVIFPNSSAAAGLPEAEIAARQAAFDSRKALLRSNPSLYVSRTRISVRRLPLWVSERVLKRLAIHAMREFEAEVSRGERDSLTHDELQSDAPEKDSHVQGAKKGRSTGVQQAKIVRAADRVDAVTGKGRSRGYGFIEMSEHADALRVLRWINNRPGVIGLLRGWWREELKDMVAALKGSAVKEEERESRLKRLQEELERLDAAFGPEAEGEPKEARGSNKTLILEFAIENIQVVKRRNERAEVARGGLSGTAHSSKKRKTADSTGDESEARSKKRRTGPKEPTPRKPGKAPKSKDQTTPKKVAPKSGDSHNLGGIIGRKRRDRRKSKGN</sequence>
<dbReference type="SUPFAM" id="SSF54928">
    <property type="entry name" value="RNA-binding domain, RBD"/>
    <property type="match status" value="2"/>
</dbReference>
<dbReference type="PANTHER" id="PTHR48039:SF5">
    <property type="entry name" value="RNA-BINDING PROTEIN 28"/>
    <property type="match status" value="1"/>
</dbReference>
<feature type="region of interest" description="Disordered" evidence="6">
    <location>
        <begin position="278"/>
        <end position="341"/>
    </location>
</feature>
<evidence type="ECO:0000256" key="6">
    <source>
        <dbReference type="SAM" id="MobiDB-lite"/>
    </source>
</evidence>
<dbReference type="Gene3D" id="3.30.70.330">
    <property type="match status" value="5"/>
</dbReference>
<dbReference type="EMBL" id="CAJMWW010000314">
    <property type="protein sequence ID" value="CAE6465964.1"/>
    <property type="molecule type" value="Genomic_DNA"/>
</dbReference>
<dbReference type="Pfam" id="PF00076">
    <property type="entry name" value="RRM_1"/>
    <property type="match status" value="4"/>
</dbReference>
<evidence type="ECO:0000256" key="4">
    <source>
        <dbReference type="ARBA" id="ARBA00023242"/>
    </source>
</evidence>
<accession>A0A8H3BVB2</accession>
<comment type="caution">
    <text evidence="8">The sequence shown here is derived from an EMBL/GenBank/DDBJ whole genome shotgun (WGS) entry which is preliminary data.</text>
</comment>
<name>A0A8H3BVB2_9AGAM</name>
<evidence type="ECO:0000256" key="5">
    <source>
        <dbReference type="PROSITE-ProRule" id="PRU00176"/>
    </source>
</evidence>
<feature type="compositionally biased region" description="Acidic residues" evidence="6">
    <location>
        <begin position="364"/>
        <end position="406"/>
    </location>
</feature>
<reference evidence="8" key="1">
    <citation type="submission" date="2021-01" db="EMBL/GenBank/DDBJ databases">
        <authorList>
            <person name="Kaushik A."/>
        </authorList>
    </citation>
    <scope>NUCLEOTIDE SEQUENCE</scope>
    <source>
        <strain evidence="8">AG3-T5</strain>
    </source>
</reference>
<dbReference type="AlphaFoldDB" id="A0A8H3BVB2"/>
<feature type="compositionally biased region" description="Basic and acidic residues" evidence="6">
    <location>
        <begin position="354"/>
        <end position="363"/>
    </location>
</feature>
<evidence type="ECO:0000256" key="3">
    <source>
        <dbReference type="ARBA" id="ARBA00022884"/>
    </source>
</evidence>
<dbReference type="FunFam" id="3.30.70.330:FF:000406">
    <property type="entry name" value="Related to Nucleolar protein NOP4"/>
    <property type="match status" value="1"/>
</dbReference>
<dbReference type="Proteomes" id="UP000663841">
    <property type="component" value="Unassembled WGS sequence"/>
</dbReference>
<evidence type="ECO:0000259" key="7">
    <source>
        <dbReference type="PROSITE" id="PS50102"/>
    </source>
</evidence>
<dbReference type="PANTHER" id="PTHR48039">
    <property type="entry name" value="RNA-BINDING MOTIF PROTEIN 14B"/>
    <property type="match status" value="1"/>
</dbReference>
<feature type="region of interest" description="Disordered" evidence="6">
    <location>
        <begin position="638"/>
        <end position="673"/>
    </location>
</feature>
<feature type="region of interest" description="Disordered" evidence="6">
    <location>
        <begin position="354"/>
        <end position="419"/>
    </location>
</feature>
<organism evidence="8 9">
    <name type="scientific">Rhizoctonia solani</name>
    <dbReference type="NCBI Taxonomy" id="456999"/>
    <lineage>
        <taxon>Eukaryota</taxon>
        <taxon>Fungi</taxon>
        <taxon>Dikarya</taxon>
        <taxon>Basidiomycota</taxon>
        <taxon>Agaricomycotina</taxon>
        <taxon>Agaricomycetes</taxon>
        <taxon>Cantharellales</taxon>
        <taxon>Ceratobasidiaceae</taxon>
        <taxon>Rhizoctonia</taxon>
    </lineage>
</organism>
<dbReference type="InterPro" id="IPR035979">
    <property type="entry name" value="RBD_domain_sf"/>
</dbReference>
<protein>
    <recommendedName>
        <fullName evidence="7">RRM domain-containing protein</fullName>
    </recommendedName>
</protein>
<dbReference type="GO" id="GO:0005730">
    <property type="term" value="C:nucleolus"/>
    <property type="evidence" value="ECO:0007669"/>
    <property type="project" value="TreeGrafter"/>
</dbReference>
<feature type="compositionally biased region" description="Acidic residues" evidence="6">
    <location>
        <begin position="318"/>
        <end position="332"/>
    </location>
</feature>
<proteinExistence type="predicted"/>
<dbReference type="PROSITE" id="PS50102">
    <property type="entry name" value="RRM"/>
    <property type="match status" value="3"/>
</dbReference>
<evidence type="ECO:0000313" key="9">
    <source>
        <dbReference type="Proteomes" id="UP000663841"/>
    </source>
</evidence>